<accession>A0A4Y1WUA0</accession>
<dbReference type="InterPro" id="IPR036052">
    <property type="entry name" value="TrpB-like_PALP_sf"/>
</dbReference>
<dbReference type="UniPathway" id="UPA00050">
    <property type="reaction ID" value="UER00065"/>
</dbReference>
<evidence type="ECO:0000256" key="6">
    <source>
        <dbReference type="ARBA" id="ARBA00022605"/>
    </source>
</evidence>
<dbReference type="Gene3D" id="3.40.50.1100">
    <property type="match status" value="2"/>
</dbReference>
<feature type="domain" description="Tryptophan synthase beta chain-like PALP" evidence="12">
    <location>
        <begin position="77"/>
        <end position="373"/>
    </location>
</feature>
<evidence type="ECO:0000256" key="11">
    <source>
        <dbReference type="PIRSR" id="PIRSR604450-51"/>
    </source>
</evidence>
<proteinExistence type="inferred from homology"/>
<dbReference type="PANTHER" id="PTHR42690:SF1">
    <property type="entry name" value="THREONINE SYNTHASE-LIKE 2"/>
    <property type="match status" value="1"/>
</dbReference>
<organism evidence="13 14">
    <name type="scientific">Alistipes communis</name>
    <dbReference type="NCBI Taxonomy" id="2585118"/>
    <lineage>
        <taxon>Bacteria</taxon>
        <taxon>Pseudomonadati</taxon>
        <taxon>Bacteroidota</taxon>
        <taxon>Bacteroidia</taxon>
        <taxon>Bacteroidales</taxon>
        <taxon>Rikenellaceae</taxon>
        <taxon>Alistipes</taxon>
    </lineage>
</organism>
<dbReference type="KEGG" id="acou:A5CBH24_18100"/>
<evidence type="ECO:0000256" key="2">
    <source>
        <dbReference type="ARBA" id="ARBA00004979"/>
    </source>
</evidence>
<dbReference type="InterPro" id="IPR001926">
    <property type="entry name" value="TrpB-like_PALP"/>
</dbReference>
<dbReference type="FunFam" id="3.40.50.1100:FF:000022">
    <property type="entry name" value="Threonine synthase"/>
    <property type="match status" value="1"/>
</dbReference>
<dbReference type="Proteomes" id="UP000318946">
    <property type="component" value="Chromosome"/>
</dbReference>
<dbReference type="GO" id="GO:0030170">
    <property type="term" value="F:pyridoxal phosphate binding"/>
    <property type="evidence" value="ECO:0007669"/>
    <property type="project" value="InterPro"/>
</dbReference>
<evidence type="ECO:0000256" key="7">
    <source>
        <dbReference type="ARBA" id="ARBA00022697"/>
    </source>
</evidence>
<reference evidence="14" key="1">
    <citation type="submission" date="2019-06" db="EMBL/GenBank/DDBJ databases">
        <title>Alistipes onderdonkii subsp. vulgaris subsp. nov., Alistipes dispar sp. nov. and Alistipes communis sp. nov., isolated from human faeces, and creation of Alistipes onderdonkii subsp. onderdonkii subsp. nov.</title>
        <authorList>
            <person name="Sakamoto M."/>
            <person name="Ikeyama N."/>
            <person name="Ogata Y."/>
            <person name="Suda W."/>
            <person name="Iino T."/>
            <person name="Hattori M."/>
            <person name="Ohkuma M."/>
        </authorList>
    </citation>
    <scope>NUCLEOTIDE SEQUENCE [LARGE SCALE GENOMIC DNA]</scope>
    <source>
        <strain evidence="14">5CBH24</strain>
    </source>
</reference>
<dbReference type="GO" id="GO:0009088">
    <property type="term" value="P:threonine biosynthetic process"/>
    <property type="evidence" value="ECO:0007669"/>
    <property type="project" value="UniProtKB-UniRule"/>
</dbReference>
<dbReference type="OrthoDB" id="9763107at2"/>
<keyword evidence="8 11" id="KW-0663">Pyridoxal phosphate</keyword>
<dbReference type="SUPFAM" id="SSF53686">
    <property type="entry name" value="Tryptophan synthase beta subunit-like PLP-dependent enzymes"/>
    <property type="match status" value="1"/>
</dbReference>
<evidence type="ECO:0000256" key="8">
    <source>
        <dbReference type="ARBA" id="ARBA00022898"/>
    </source>
</evidence>
<protein>
    <recommendedName>
        <fullName evidence="5 10">Threonine synthase</fullName>
        <ecNumber evidence="4 10">4.2.3.1</ecNumber>
    </recommendedName>
</protein>
<name>A0A4Y1WUA0_9BACT</name>
<comment type="similarity">
    <text evidence="3">Belongs to the threonine synthase family.</text>
</comment>
<dbReference type="PANTHER" id="PTHR42690">
    <property type="entry name" value="THREONINE SYNTHASE FAMILY MEMBER"/>
    <property type="match status" value="1"/>
</dbReference>
<feature type="modified residue" description="N6-(pyridoxal phosphate)lysine" evidence="11">
    <location>
        <position position="107"/>
    </location>
</feature>
<evidence type="ECO:0000256" key="3">
    <source>
        <dbReference type="ARBA" id="ARBA00005517"/>
    </source>
</evidence>
<dbReference type="InterPro" id="IPR004450">
    <property type="entry name" value="Thr_synthase-like"/>
</dbReference>
<keyword evidence="14" id="KW-1185">Reference proteome</keyword>
<dbReference type="NCBIfam" id="TIGR00260">
    <property type="entry name" value="thrC"/>
    <property type="match status" value="1"/>
</dbReference>
<evidence type="ECO:0000313" key="14">
    <source>
        <dbReference type="Proteomes" id="UP000318946"/>
    </source>
</evidence>
<dbReference type="EMBL" id="AP019735">
    <property type="protein sequence ID" value="BBL04497.1"/>
    <property type="molecule type" value="Genomic_DNA"/>
</dbReference>
<evidence type="ECO:0000256" key="10">
    <source>
        <dbReference type="NCBIfam" id="TIGR00260"/>
    </source>
</evidence>
<comment type="catalytic activity">
    <reaction evidence="9">
        <text>O-phospho-L-homoserine + H2O = L-threonine + phosphate</text>
        <dbReference type="Rhea" id="RHEA:10840"/>
        <dbReference type="ChEBI" id="CHEBI:15377"/>
        <dbReference type="ChEBI" id="CHEBI:43474"/>
        <dbReference type="ChEBI" id="CHEBI:57590"/>
        <dbReference type="ChEBI" id="CHEBI:57926"/>
        <dbReference type="EC" id="4.2.3.1"/>
    </reaction>
</comment>
<evidence type="ECO:0000256" key="5">
    <source>
        <dbReference type="ARBA" id="ARBA00018679"/>
    </source>
</evidence>
<dbReference type="InterPro" id="IPR051166">
    <property type="entry name" value="Threonine_Synthase"/>
</dbReference>
<dbReference type="Pfam" id="PF00291">
    <property type="entry name" value="PALP"/>
    <property type="match status" value="1"/>
</dbReference>
<dbReference type="GeneID" id="78342527"/>
<dbReference type="InterPro" id="IPR000634">
    <property type="entry name" value="Ser/Thr_deHydtase_PyrdxlP-BS"/>
</dbReference>
<evidence type="ECO:0000256" key="1">
    <source>
        <dbReference type="ARBA" id="ARBA00001933"/>
    </source>
</evidence>
<keyword evidence="6" id="KW-0028">Amino-acid biosynthesis</keyword>
<comment type="cofactor">
    <cofactor evidence="1 11">
        <name>pyridoxal 5'-phosphate</name>
        <dbReference type="ChEBI" id="CHEBI:597326"/>
    </cofactor>
</comment>
<dbReference type="InterPro" id="IPR037158">
    <property type="entry name" value="Thr_synth_N_sf"/>
</dbReference>
<evidence type="ECO:0000256" key="9">
    <source>
        <dbReference type="ARBA" id="ARBA00049144"/>
    </source>
</evidence>
<sequence length="434" mass="48221">MKYYSTNRRTPEVSLREAVVASMAPDNGLYMPERIERLPDAFFDGIARLDLHRIACRVADAFFGEEIEPETLRRIVRDTFCFDIPAVRVDDGIWALELFHGPTMAFKDVGARFMARILSHFIGGRGDEHPVTVLVATSGDTGGAVANGFLGVEGIDVVVLYPKGRVSDIQEKQFTTLGRNVTALEIEGTFDDCQRLVKSAFADTELKRRMRLTSANSINVARFLPQTFYFFHAYAQLRAQGVTSPIVVSVPSGNFGNLTAGLFARRMGLPVDRFIAANNANDTFYEYLRTGSYRPRPSVPTLANAMDVGDPNNFARILDLYGRSLDALRADVAAFRCDDDQIRATVADTFARTGYLLDPHGACGYRALRDGLRDGETGIFLETAHPAKFLDTVESITGRPVEIPQRLQEFVKGEKRTVALGAEFEAFKEYLLSR</sequence>
<dbReference type="Gene3D" id="3.90.1380.10">
    <property type="entry name" value="Threonine synthase, N-terminal domain"/>
    <property type="match status" value="1"/>
</dbReference>
<keyword evidence="7" id="KW-0791">Threonine biosynthesis</keyword>
<dbReference type="RefSeq" id="WP_141412929.1">
    <property type="nucleotide sequence ID" value="NZ_AP019735.1"/>
</dbReference>
<comment type="pathway">
    <text evidence="2">Amino-acid biosynthesis; L-threonine biosynthesis; L-threonine from L-aspartate: step 5/5.</text>
</comment>
<dbReference type="CDD" id="cd01560">
    <property type="entry name" value="Thr-synth_2"/>
    <property type="match status" value="1"/>
</dbReference>
<evidence type="ECO:0000256" key="4">
    <source>
        <dbReference type="ARBA" id="ARBA00013028"/>
    </source>
</evidence>
<evidence type="ECO:0000259" key="12">
    <source>
        <dbReference type="Pfam" id="PF00291"/>
    </source>
</evidence>
<dbReference type="GO" id="GO:0004795">
    <property type="term" value="F:threonine synthase activity"/>
    <property type="evidence" value="ECO:0007669"/>
    <property type="project" value="UniProtKB-UniRule"/>
</dbReference>
<evidence type="ECO:0000313" key="13">
    <source>
        <dbReference type="EMBL" id="BBL04497.1"/>
    </source>
</evidence>
<dbReference type="AlphaFoldDB" id="A0A4Y1WUA0"/>
<dbReference type="PROSITE" id="PS00165">
    <property type="entry name" value="DEHYDRATASE_SER_THR"/>
    <property type="match status" value="1"/>
</dbReference>
<gene>
    <name evidence="13" type="ORF">A5CBH24_18100</name>
</gene>
<dbReference type="EC" id="4.2.3.1" evidence="4 10"/>